<gene>
    <name evidence="1" type="ORF">LCGC14_1294240</name>
</gene>
<sequence length="382" mass="42669">MSIDLSSSEGIAFYWWGSGGSDQNIDFEMWSPTGGWVGKFPDGPARFRWVFLRWSDLTAVDFDGSRPDRSNITGIFWTYHTDGVRRINYIVGWRKQDVYCHAIIRQPTSVDLYAHVELIRSIELYAHAIIRHIASVNLPATFEVGQDSADLPAKFEVAQYSVDLPAKFVVAQFQFSIREHKVYAAWNPAWSYTKPSASILRGTSTTGELGSSIFFFVVSREWLHDKYLRITWKGDYTINTWGTQVYIYDGAYDRSSDVDFPSGSNIPNKGNGLLQTLLTHLGDFGSVTEEGQIDTSGGIEPLVTVFIKSNDAWSGQSGFYEVDMVEINSGPGGIGTLYHEPFKAAINMERTGTTGDYGYISEGELPQAAGSRELFAKFVVNP</sequence>
<dbReference type="AlphaFoldDB" id="A0A0F9N829"/>
<accession>A0A0F9N829</accession>
<reference evidence="1" key="1">
    <citation type="journal article" date="2015" name="Nature">
        <title>Complex archaea that bridge the gap between prokaryotes and eukaryotes.</title>
        <authorList>
            <person name="Spang A."/>
            <person name="Saw J.H."/>
            <person name="Jorgensen S.L."/>
            <person name="Zaremba-Niedzwiedzka K."/>
            <person name="Martijn J."/>
            <person name="Lind A.E."/>
            <person name="van Eijk R."/>
            <person name="Schleper C."/>
            <person name="Guy L."/>
            <person name="Ettema T.J."/>
        </authorList>
    </citation>
    <scope>NUCLEOTIDE SEQUENCE</scope>
</reference>
<dbReference type="EMBL" id="LAZR01007491">
    <property type="protein sequence ID" value="KKM84930.1"/>
    <property type="molecule type" value="Genomic_DNA"/>
</dbReference>
<comment type="caution">
    <text evidence="1">The sequence shown here is derived from an EMBL/GenBank/DDBJ whole genome shotgun (WGS) entry which is preliminary data.</text>
</comment>
<protein>
    <submittedName>
        <fullName evidence="1">Uncharacterized protein</fullName>
    </submittedName>
</protein>
<name>A0A0F9N829_9ZZZZ</name>
<organism evidence="1">
    <name type="scientific">marine sediment metagenome</name>
    <dbReference type="NCBI Taxonomy" id="412755"/>
    <lineage>
        <taxon>unclassified sequences</taxon>
        <taxon>metagenomes</taxon>
        <taxon>ecological metagenomes</taxon>
    </lineage>
</organism>
<proteinExistence type="predicted"/>
<evidence type="ECO:0000313" key="1">
    <source>
        <dbReference type="EMBL" id="KKM84930.1"/>
    </source>
</evidence>